<keyword evidence="2" id="KW-0732">Signal</keyword>
<sequence>MNIIINCVNFFLLLFFVLCKCDEEYKEFLTSSSNFFHNLLFDIGYGVRKCIENQNLYPYERIFIDKSDKNYVNDMMTGFFIIFSLIMICIFIIGIIYDIIVTPIRIVLTFMRWYKTIVIEEKRQKEIKNKRKINKEKDNLNELKKDKVLYGPEKKD</sequence>
<reference evidence="5" key="2">
    <citation type="submission" date="2020-12" db="UniProtKB">
        <authorList>
            <consortium name="WormBaseParasite"/>
        </authorList>
    </citation>
    <scope>IDENTIFICATION</scope>
</reference>
<dbReference type="AlphaFoldDB" id="A0A090MYJ9"/>
<evidence type="ECO:0000313" key="6">
    <source>
        <dbReference type="WormBase" id="SRAE_2000197800"/>
    </source>
</evidence>
<dbReference type="WBParaSite" id="SRAE_2000197800.1">
    <property type="protein sequence ID" value="SRAE_2000197800.1"/>
    <property type="gene ID" value="WBGene00262185"/>
</dbReference>
<organism evidence="3">
    <name type="scientific">Strongyloides ratti</name>
    <name type="common">Parasitic roundworm</name>
    <dbReference type="NCBI Taxonomy" id="34506"/>
    <lineage>
        <taxon>Eukaryota</taxon>
        <taxon>Metazoa</taxon>
        <taxon>Ecdysozoa</taxon>
        <taxon>Nematoda</taxon>
        <taxon>Chromadorea</taxon>
        <taxon>Rhabditida</taxon>
        <taxon>Tylenchina</taxon>
        <taxon>Panagrolaimomorpha</taxon>
        <taxon>Strongyloidoidea</taxon>
        <taxon>Strongyloididae</taxon>
        <taxon>Strongyloides</taxon>
    </lineage>
</organism>
<accession>A0A090MYJ9</accession>
<keyword evidence="1" id="KW-0812">Transmembrane</keyword>
<keyword evidence="1" id="KW-1133">Transmembrane helix</keyword>
<gene>
    <name evidence="3 5 6" type="ORF">SRAE_2000197800</name>
</gene>
<dbReference type="GeneID" id="36379679"/>
<feature type="chain" id="PRO_5015031356" evidence="2">
    <location>
        <begin position="22"/>
        <end position="156"/>
    </location>
</feature>
<evidence type="ECO:0000313" key="3">
    <source>
        <dbReference type="EMBL" id="CEF67314.1"/>
    </source>
</evidence>
<dbReference type="EMBL" id="LN609529">
    <property type="protein sequence ID" value="CEF67314.1"/>
    <property type="molecule type" value="Genomic_DNA"/>
</dbReference>
<dbReference type="Proteomes" id="UP000035682">
    <property type="component" value="Unplaced"/>
</dbReference>
<reference evidence="3 4" key="1">
    <citation type="submission" date="2014-09" db="EMBL/GenBank/DDBJ databases">
        <authorList>
            <person name="Martin A.A."/>
        </authorList>
    </citation>
    <scope>NUCLEOTIDE SEQUENCE</scope>
    <source>
        <strain evidence="4">ED321</strain>
        <strain evidence="3">ED321 Heterogonic</strain>
    </source>
</reference>
<evidence type="ECO:0000313" key="4">
    <source>
        <dbReference type="Proteomes" id="UP000035682"/>
    </source>
</evidence>
<keyword evidence="1" id="KW-0472">Membrane</keyword>
<evidence type="ECO:0000256" key="2">
    <source>
        <dbReference type="SAM" id="SignalP"/>
    </source>
</evidence>
<protein>
    <submittedName>
        <fullName evidence="3 5">Uncharacterized protein</fullName>
    </submittedName>
</protein>
<name>A0A090MYJ9_STRRB</name>
<feature type="transmembrane region" description="Helical" evidence="1">
    <location>
        <begin position="79"/>
        <end position="101"/>
    </location>
</feature>
<feature type="signal peptide" evidence="2">
    <location>
        <begin position="1"/>
        <end position="21"/>
    </location>
</feature>
<evidence type="ECO:0000256" key="1">
    <source>
        <dbReference type="SAM" id="Phobius"/>
    </source>
</evidence>
<dbReference type="WormBase" id="SRAE_2000197800">
    <property type="protein sequence ID" value="SRP03332"/>
    <property type="gene ID" value="WBGene00262185"/>
</dbReference>
<keyword evidence="4" id="KW-1185">Reference proteome</keyword>
<evidence type="ECO:0000313" key="5">
    <source>
        <dbReference type="WBParaSite" id="SRAE_2000197800.1"/>
    </source>
</evidence>
<proteinExistence type="predicted"/>
<dbReference type="RefSeq" id="XP_024506514.1">
    <property type="nucleotide sequence ID" value="XM_024652993.1"/>
</dbReference>
<dbReference type="CTD" id="36379679"/>